<dbReference type="Proteomes" id="UP000826271">
    <property type="component" value="Unassembled WGS sequence"/>
</dbReference>
<keyword evidence="3" id="KW-1185">Reference proteome</keyword>
<keyword evidence="1" id="KW-0472">Membrane</keyword>
<keyword evidence="1" id="KW-1133">Transmembrane helix</keyword>
<feature type="transmembrane region" description="Helical" evidence="1">
    <location>
        <begin position="53"/>
        <end position="73"/>
    </location>
</feature>
<evidence type="ECO:0000256" key="1">
    <source>
        <dbReference type="SAM" id="Phobius"/>
    </source>
</evidence>
<dbReference type="EMBL" id="WHWC01000006">
    <property type="protein sequence ID" value="KAG8380459.1"/>
    <property type="molecule type" value="Genomic_DNA"/>
</dbReference>
<sequence>MEETVRRAKKRERKVRLLLKASWVMFVVLWIATNGSEAGSEGKKDEGISRQRTLINFFFPFLFPIAFEVLDLVPAPDSNAFLASFVLVAILEFFNPPAAFDLLALCKDLKFTHCFSCLMKSAPSDTPPMLATI</sequence>
<keyword evidence="1" id="KW-0812">Transmembrane</keyword>
<comment type="caution">
    <text evidence="2">The sequence shown here is derived from an EMBL/GenBank/DDBJ whole genome shotgun (WGS) entry which is preliminary data.</text>
</comment>
<feature type="transmembrane region" description="Helical" evidence="1">
    <location>
        <begin position="80"/>
        <end position="100"/>
    </location>
</feature>
<protein>
    <submittedName>
        <fullName evidence="2">Uncharacterized protein</fullName>
    </submittedName>
</protein>
<evidence type="ECO:0000313" key="2">
    <source>
        <dbReference type="EMBL" id="KAG8380459.1"/>
    </source>
</evidence>
<name>A0AAV6XC79_9LAMI</name>
<organism evidence="2 3">
    <name type="scientific">Buddleja alternifolia</name>
    <dbReference type="NCBI Taxonomy" id="168488"/>
    <lineage>
        <taxon>Eukaryota</taxon>
        <taxon>Viridiplantae</taxon>
        <taxon>Streptophyta</taxon>
        <taxon>Embryophyta</taxon>
        <taxon>Tracheophyta</taxon>
        <taxon>Spermatophyta</taxon>
        <taxon>Magnoliopsida</taxon>
        <taxon>eudicotyledons</taxon>
        <taxon>Gunneridae</taxon>
        <taxon>Pentapetalae</taxon>
        <taxon>asterids</taxon>
        <taxon>lamiids</taxon>
        <taxon>Lamiales</taxon>
        <taxon>Scrophulariaceae</taxon>
        <taxon>Buddlejeae</taxon>
        <taxon>Buddleja</taxon>
    </lineage>
</organism>
<reference evidence="2" key="1">
    <citation type="submission" date="2019-10" db="EMBL/GenBank/DDBJ databases">
        <authorList>
            <person name="Zhang R."/>
            <person name="Pan Y."/>
            <person name="Wang J."/>
            <person name="Ma R."/>
            <person name="Yu S."/>
        </authorList>
    </citation>
    <scope>NUCLEOTIDE SEQUENCE</scope>
    <source>
        <strain evidence="2">LA-IB0</strain>
        <tissue evidence="2">Leaf</tissue>
    </source>
</reference>
<dbReference type="AlphaFoldDB" id="A0AAV6XC79"/>
<gene>
    <name evidence="2" type="ORF">BUALT_Bualt06G0017600</name>
</gene>
<proteinExistence type="predicted"/>
<evidence type="ECO:0000313" key="3">
    <source>
        <dbReference type="Proteomes" id="UP000826271"/>
    </source>
</evidence>
<accession>A0AAV6XC79</accession>